<accession>A0A0D2Y2U5</accession>
<reference evidence="1" key="2">
    <citation type="submission" date="2025-08" db="UniProtKB">
        <authorList>
            <consortium name="EnsemblFungi"/>
        </authorList>
    </citation>
    <scope>IDENTIFICATION</scope>
    <source>
        <strain evidence="1">4287 / CBS 123668 / FGSC 9935 / NRRL 34936</strain>
    </source>
</reference>
<evidence type="ECO:0000313" key="1">
    <source>
        <dbReference type="EnsemblFungi" id="FOXG_10594P0"/>
    </source>
</evidence>
<reference evidence="2" key="1">
    <citation type="journal article" date="2012" name="Mol. Plant Microbe Interact.">
        <title>A highly conserved effector in Fusarium oxysporum is required for full virulence on Arabidopsis.</title>
        <authorList>
            <person name="Thatcher L.F."/>
            <person name="Gardiner D.M."/>
            <person name="Kazan K."/>
            <person name="Manners J."/>
        </authorList>
    </citation>
    <scope>NUCLEOTIDE SEQUENCE [LARGE SCALE GENOMIC DNA]</scope>
    <source>
        <strain evidence="2">Fo5176</strain>
    </source>
</reference>
<evidence type="ECO:0000313" key="2">
    <source>
        <dbReference type="Proteomes" id="UP000002489"/>
    </source>
</evidence>
<name>A0A0D2Y2U5_FUSOF</name>
<proteinExistence type="predicted"/>
<protein>
    <submittedName>
        <fullName evidence="1">Uncharacterized protein</fullName>
    </submittedName>
</protein>
<organism evidence="1 2">
    <name type="scientific">Fusarium oxysporum (strain Fo5176)</name>
    <name type="common">Fusarium vascular wilt</name>
    <dbReference type="NCBI Taxonomy" id="660025"/>
    <lineage>
        <taxon>Eukaryota</taxon>
        <taxon>Fungi</taxon>
        <taxon>Dikarya</taxon>
        <taxon>Ascomycota</taxon>
        <taxon>Pezizomycotina</taxon>
        <taxon>Sordariomycetes</taxon>
        <taxon>Hypocreomycetidae</taxon>
        <taxon>Hypocreales</taxon>
        <taxon>Nectriaceae</taxon>
        <taxon>Fusarium</taxon>
        <taxon>Fusarium oxysporum species complex</taxon>
    </lineage>
</organism>
<sequence length="110" mass="12044">MEQAQGLQRLATQAVLLQSVLPLCMLRTRLPSGPLARCCIHSSKTRLFRVLLSYSPSTAQQLLLAVHSRVDKSTRLVRGLSWGLNKRPTKDRPQTSLGALGLVVISVQVG</sequence>
<dbReference type="AlphaFoldDB" id="A0A0D2Y2U5"/>
<dbReference type="EnsemblFungi" id="FOXG_10594T0">
    <property type="protein sequence ID" value="FOXG_10594P0"/>
    <property type="gene ID" value="FOXG_10594"/>
</dbReference>
<dbReference type="Proteomes" id="UP000002489">
    <property type="component" value="Unassembled WGS sequence"/>
</dbReference>